<keyword evidence="4" id="KW-1133">Transmembrane helix</keyword>
<keyword evidence="5" id="KW-0333">Golgi apparatus</keyword>
<accession>A0A0P6W6L6</accession>
<evidence type="ECO:0000256" key="6">
    <source>
        <dbReference type="ARBA" id="ARBA00023136"/>
    </source>
</evidence>
<keyword evidence="2" id="KW-0808">Transferase</keyword>
<dbReference type="InterPro" id="IPR018011">
    <property type="entry name" value="Carb_sulfotrans_8-10"/>
</dbReference>
<dbReference type="Pfam" id="PF03567">
    <property type="entry name" value="Sulfotransfer_2"/>
    <property type="match status" value="1"/>
</dbReference>
<dbReference type="GO" id="GO:0008146">
    <property type="term" value="F:sulfotransferase activity"/>
    <property type="evidence" value="ECO:0007669"/>
    <property type="project" value="InterPro"/>
</dbReference>
<gene>
    <name evidence="9" type="ORF">ABB55_19780</name>
</gene>
<name>A0A0P6W6L6_9HYPH</name>
<evidence type="ECO:0000256" key="1">
    <source>
        <dbReference type="ARBA" id="ARBA00004323"/>
    </source>
</evidence>
<keyword evidence="10" id="KW-1185">Reference proteome</keyword>
<dbReference type="GO" id="GO:0016051">
    <property type="term" value="P:carbohydrate biosynthetic process"/>
    <property type="evidence" value="ECO:0007669"/>
    <property type="project" value="InterPro"/>
</dbReference>
<comment type="subcellular location">
    <subcellularLocation>
        <location evidence="1">Golgi apparatus membrane</location>
        <topology evidence="1">Single-pass type II membrane protein</topology>
    </subcellularLocation>
</comment>
<evidence type="ECO:0008006" key="11">
    <source>
        <dbReference type="Google" id="ProtNLM"/>
    </source>
</evidence>
<evidence type="ECO:0000313" key="9">
    <source>
        <dbReference type="EMBL" id="KPL54175.1"/>
    </source>
</evidence>
<keyword evidence="7" id="KW-0325">Glycoprotein</keyword>
<comment type="caution">
    <text evidence="9">The sequence shown here is derived from an EMBL/GenBank/DDBJ whole genome shotgun (WGS) entry which is preliminary data.</text>
</comment>
<organism evidence="9 10">
    <name type="scientific">Prosthecodimorpha hirschii</name>
    <dbReference type="NCBI Taxonomy" id="665126"/>
    <lineage>
        <taxon>Bacteria</taxon>
        <taxon>Pseudomonadati</taxon>
        <taxon>Pseudomonadota</taxon>
        <taxon>Alphaproteobacteria</taxon>
        <taxon>Hyphomicrobiales</taxon>
        <taxon>Ancalomicrobiaceae</taxon>
        <taxon>Prosthecodimorpha</taxon>
    </lineage>
</organism>
<sequence>MTWMQRLAERVGLGPRTERHFVVVPKLGLAYGRIPKVANTSIRTLLARHVRRTPEGREMPPNTDAFWQTGTEDAAILSAAELKARHPDVFVFSFVRDPFDRLVSCWCDMIDRPRTVLPALAANGFAAGMDFAAFLRHAATVADRRADLHVRAQAAMLVEGGRVVPDFVGRYERLAEDWDVVVAEAHARSGIRLDPLPQSNIRRRDRSDVPLLFADPALIEIARTRYAEDFRRWYPDRAEPRAGIAPPPPAPKALPRTPRRKPERA</sequence>
<dbReference type="PANTHER" id="PTHR12137:SF54">
    <property type="entry name" value="CARBOHYDRATE SULFOTRANSFERASE"/>
    <property type="match status" value="1"/>
</dbReference>
<feature type="region of interest" description="Disordered" evidence="8">
    <location>
        <begin position="237"/>
        <end position="265"/>
    </location>
</feature>
<dbReference type="InterPro" id="IPR027417">
    <property type="entry name" value="P-loop_NTPase"/>
</dbReference>
<evidence type="ECO:0000256" key="7">
    <source>
        <dbReference type="ARBA" id="ARBA00023180"/>
    </source>
</evidence>
<proteinExistence type="predicted"/>
<evidence type="ECO:0000256" key="5">
    <source>
        <dbReference type="ARBA" id="ARBA00023034"/>
    </source>
</evidence>
<keyword evidence="6" id="KW-0472">Membrane</keyword>
<evidence type="ECO:0000256" key="8">
    <source>
        <dbReference type="SAM" id="MobiDB-lite"/>
    </source>
</evidence>
<dbReference type="STRING" id="665126.ABB55_19780"/>
<evidence type="ECO:0000256" key="2">
    <source>
        <dbReference type="ARBA" id="ARBA00022679"/>
    </source>
</evidence>
<reference evidence="9 10" key="1">
    <citation type="submission" date="2015-09" db="EMBL/GenBank/DDBJ databases">
        <authorList>
            <person name="Jackson K.R."/>
            <person name="Lunt B.L."/>
            <person name="Fisher J.N.B."/>
            <person name="Gardner A.V."/>
            <person name="Bailey M.E."/>
            <person name="Deus L.M."/>
            <person name="Earl A.S."/>
            <person name="Gibby P.D."/>
            <person name="Hartmann K.A."/>
            <person name="Liu J.E."/>
            <person name="Manci A.M."/>
            <person name="Nielsen D.A."/>
            <person name="Solomon M.B."/>
            <person name="Breakwell D.P."/>
            <person name="Burnett S.H."/>
            <person name="Grose J.H."/>
        </authorList>
    </citation>
    <scope>NUCLEOTIDE SEQUENCE [LARGE SCALE GENOMIC DNA]</scope>
    <source>
        <strain evidence="9 10">16</strain>
    </source>
</reference>
<dbReference type="AlphaFoldDB" id="A0A0P6W6L6"/>
<evidence type="ECO:0000313" key="10">
    <source>
        <dbReference type="Proteomes" id="UP000048984"/>
    </source>
</evidence>
<dbReference type="SUPFAM" id="SSF52540">
    <property type="entry name" value="P-loop containing nucleoside triphosphate hydrolases"/>
    <property type="match status" value="1"/>
</dbReference>
<keyword evidence="3" id="KW-0812">Transmembrane</keyword>
<dbReference type="EMBL" id="LJYW01000001">
    <property type="protein sequence ID" value="KPL54175.1"/>
    <property type="molecule type" value="Genomic_DNA"/>
</dbReference>
<dbReference type="InterPro" id="IPR005331">
    <property type="entry name" value="Sulfotransferase"/>
</dbReference>
<dbReference type="PANTHER" id="PTHR12137">
    <property type="entry name" value="CARBOHYDRATE SULFOTRANSFERASE"/>
    <property type="match status" value="1"/>
</dbReference>
<evidence type="ECO:0000256" key="3">
    <source>
        <dbReference type="ARBA" id="ARBA00022692"/>
    </source>
</evidence>
<evidence type="ECO:0000256" key="4">
    <source>
        <dbReference type="ARBA" id="ARBA00022989"/>
    </source>
</evidence>
<protein>
    <recommendedName>
        <fullName evidence="11">Sulfotransferase family protein</fullName>
    </recommendedName>
</protein>
<reference evidence="9 10" key="2">
    <citation type="submission" date="2015-10" db="EMBL/GenBank/DDBJ databases">
        <title>Draft Genome Sequence of Prosthecomicrobium hirschii ATCC 27832.</title>
        <authorList>
            <person name="Daniel J."/>
            <person name="Givan S.A."/>
            <person name="Brun Y.V."/>
            <person name="Brown P.J."/>
        </authorList>
    </citation>
    <scope>NUCLEOTIDE SEQUENCE [LARGE SCALE GENOMIC DNA]</scope>
    <source>
        <strain evidence="9 10">16</strain>
    </source>
</reference>
<dbReference type="Proteomes" id="UP000048984">
    <property type="component" value="Unassembled WGS sequence"/>
</dbReference>
<dbReference type="GO" id="GO:0016020">
    <property type="term" value="C:membrane"/>
    <property type="evidence" value="ECO:0007669"/>
    <property type="project" value="InterPro"/>
</dbReference>